<feature type="domain" description="BOD1/SHG1" evidence="5">
    <location>
        <begin position="43"/>
        <end position="138"/>
    </location>
</feature>
<feature type="compositionally biased region" description="Basic and acidic residues" evidence="4">
    <location>
        <begin position="232"/>
        <end position="249"/>
    </location>
</feature>
<organism evidence="6 7">
    <name type="scientific">Chelydra serpentina</name>
    <name type="common">Snapping turtle</name>
    <name type="synonym">Testudo serpentina</name>
    <dbReference type="NCBI Taxonomy" id="8475"/>
    <lineage>
        <taxon>Eukaryota</taxon>
        <taxon>Metazoa</taxon>
        <taxon>Chordata</taxon>
        <taxon>Craniata</taxon>
        <taxon>Vertebrata</taxon>
        <taxon>Euteleostomi</taxon>
        <taxon>Archelosauria</taxon>
        <taxon>Testudinata</taxon>
        <taxon>Testudines</taxon>
        <taxon>Cryptodira</taxon>
        <taxon>Durocryptodira</taxon>
        <taxon>Americhelydia</taxon>
        <taxon>Chelydroidea</taxon>
        <taxon>Chelydridae</taxon>
        <taxon>Chelydra</taxon>
    </lineage>
</organism>
<evidence type="ECO:0000256" key="4">
    <source>
        <dbReference type="SAM" id="MobiDB-lite"/>
    </source>
</evidence>
<comment type="subcellular location">
    <subcellularLocation>
        <location evidence="1">Chromosome</location>
    </subcellularLocation>
</comment>
<dbReference type="Proteomes" id="UP000765507">
    <property type="component" value="Unassembled WGS sequence"/>
</dbReference>
<dbReference type="PANTHER" id="PTHR47391">
    <property type="entry name" value="BIORIENTATION OF CHROMOSOMES IN CELL DIVISION 1 LIKE 1"/>
    <property type="match status" value="1"/>
</dbReference>
<evidence type="ECO:0000313" key="7">
    <source>
        <dbReference type="Proteomes" id="UP000765507"/>
    </source>
</evidence>
<feature type="compositionally biased region" description="Polar residues" evidence="4">
    <location>
        <begin position="201"/>
        <end position="214"/>
    </location>
</feature>
<evidence type="ECO:0000256" key="1">
    <source>
        <dbReference type="ARBA" id="ARBA00004286"/>
    </source>
</evidence>
<dbReference type="InterPro" id="IPR055264">
    <property type="entry name" value="BOD1/SHG1_dom"/>
</dbReference>
<comment type="similarity">
    <text evidence="2">Belongs to the BOD1 family.</text>
</comment>
<dbReference type="InterPro" id="IPR043244">
    <property type="entry name" value="BOD1L1"/>
</dbReference>
<evidence type="ECO:0000256" key="3">
    <source>
        <dbReference type="ARBA" id="ARBA00022454"/>
    </source>
</evidence>
<dbReference type="AlphaFoldDB" id="A0A8T1T2J1"/>
<dbReference type="OrthoDB" id="7605699at2759"/>
<keyword evidence="7" id="KW-1185">Reference proteome</keyword>
<sequence length="321" mass="35036">MASNPQPQPPPPPPPPPPPQQQPPLPGASGGGGAVEPELVSVIVNHLKSQGLFDQFRRDCLADVDTKPAYQNLRQRVDNFVSNHLATHTWSPHLNKNQLRNNIRQQVLKSGMLESGIDRIISQVVDPKINHTFRPQVEKAVHEFLATLNHKEEASPSTAPSEEKADASITVQGVSTTAPSANVASDAMSILETITSLNQEASAARASTENTNSKNSDRASKRLSSQQSVDGSTEREQNSEDLPDQEKPICDSSEGTEAIAKCEDLNEVPCPSEEIKNSMKDVNNLIHPSKEILQESDDQKSKLTDKGDRKPESTEKGERKK</sequence>
<comment type="caution">
    <text evidence="6">The sequence shown here is derived from an EMBL/GenBank/DDBJ whole genome shotgun (WGS) entry which is preliminary data.</text>
</comment>
<feature type="region of interest" description="Disordered" evidence="4">
    <location>
        <begin position="1"/>
        <end position="36"/>
    </location>
</feature>
<protein>
    <submittedName>
        <fullName evidence="6">Biorientation of chromosomes in cell division 1 like 1</fullName>
    </submittedName>
</protein>
<name>A0A8T1T2J1_CHESE</name>
<proteinExistence type="inferred from homology"/>
<accession>A0A8T1T2J1</accession>
<keyword evidence="3" id="KW-0158">Chromosome</keyword>
<dbReference type="GO" id="GO:0005694">
    <property type="term" value="C:chromosome"/>
    <property type="evidence" value="ECO:0007669"/>
    <property type="project" value="UniProtKB-SubCell"/>
</dbReference>
<gene>
    <name evidence="6" type="primary">BOD1L1</name>
    <name evidence="6" type="ORF">G0U57_015766</name>
</gene>
<dbReference type="EMBL" id="JAHGAV010000049">
    <property type="protein sequence ID" value="KAG6935023.1"/>
    <property type="molecule type" value="Genomic_DNA"/>
</dbReference>
<feature type="compositionally biased region" description="Polar residues" evidence="4">
    <location>
        <begin position="222"/>
        <end position="231"/>
    </location>
</feature>
<dbReference type="GO" id="GO:0051301">
    <property type="term" value="P:cell division"/>
    <property type="evidence" value="ECO:0007669"/>
    <property type="project" value="UniProtKB-KW"/>
</dbReference>
<feature type="compositionally biased region" description="Pro residues" evidence="4">
    <location>
        <begin position="1"/>
        <end position="26"/>
    </location>
</feature>
<evidence type="ECO:0000259" key="5">
    <source>
        <dbReference type="Pfam" id="PF05205"/>
    </source>
</evidence>
<evidence type="ECO:0000256" key="2">
    <source>
        <dbReference type="ARBA" id="ARBA00008463"/>
    </source>
</evidence>
<keyword evidence="6" id="KW-0131">Cell cycle</keyword>
<dbReference type="PANTHER" id="PTHR47391:SF1">
    <property type="entry name" value="BIORIENTATION OF CHROMOSOMES IN CELL DIVISION 1 LIKE 1"/>
    <property type="match status" value="1"/>
</dbReference>
<keyword evidence="6" id="KW-0132">Cell division</keyword>
<feature type="region of interest" description="Disordered" evidence="4">
    <location>
        <begin position="201"/>
        <end position="255"/>
    </location>
</feature>
<feature type="non-terminal residue" evidence="6">
    <location>
        <position position="321"/>
    </location>
</feature>
<evidence type="ECO:0000313" key="6">
    <source>
        <dbReference type="EMBL" id="KAG6935023.1"/>
    </source>
</evidence>
<feature type="region of interest" description="Disordered" evidence="4">
    <location>
        <begin position="288"/>
        <end position="321"/>
    </location>
</feature>
<dbReference type="Pfam" id="PF05205">
    <property type="entry name" value="COMPASS-Shg1"/>
    <property type="match status" value="1"/>
</dbReference>
<reference evidence="6 7" key="1">
    <citation type="journal article" date="2020" name="G3 (Bethesda)">
        <title>Draft Genome of the Common Snapping Turtle, Chelydra serpentina, a Model for Phenotypic Plasticity in Reptiles.</title>
        <authorList>
            <person name="Das D."/>
            <person name="Singh S.K."/>
            <person name="Bierstedt J."/>
            <person name="Erickson A."/>
            <person name="Galli G.L.J."/>
            <person name="Crossley D.A. 2nd"/>
            <person name="Rhen T."/>
        </authorList>
    </citation>
    <scope>NUCLEOTIDE SEQUENCE [LARGE SCALE GENOMIC DNA]</scope>
    <source>
        <strain evidence="6">KW</strain>
    </source>
</reference>
<dbReference type="SUPFAM" id="SSF101447">
    <property type="entry name" value="Formin homology 2 domain (FH2 domain)"/>
    <property type="match status" value="1"/>
</dbReference>